<dbReference type="Proteomes" id="UP000314011">
    <property type="component" value="Unassembled WGS sequence"/>
</dbReference>
<feature type="signal peptide" evidence="1">
    <location>
        <begin position="1"/>
        <end position="19"/>
    </location>
</feature>
<reference evidence="2 3" key="1">
    <citation type="submission" date="2019-06" db="EMBL/GenBank/DDBJ databases">
        <title>Genome of new Rhodobacteraceae sp. SM1903.</title>
        <authorList>
            <person name="Ren X."/>
        </authorList>
    </citation>
    <scope>NUCLEOTIDE SEQUENCE [LARGE SCALE GENOMIC DNA]</scope>
    <source>
        <strain evidence="2 3">SM1903</strain>
    </source>
</reference>
<dbReference type="OrthoDB" id="7839213at2"/>
<dbReference type="EMBL" id="VFFF01000001">
    <property type="protein sequence ID" value="TNY33088.1"/>
    <property type="molecule type" value="Genomic_DNA"/>
</dbReference>
<name>A0A5C5GEE6_9RHOB</name>
<accession>A0A5C5GEE6</accession>
<evidence type="ECO:0000256" key="1">
    <source>
        <dbReference type="SAM" id="SignalP"/>
    </source>
</evidence>
<keyword evidence="1" id="KW-0732">Signal</keyword>
<evidence type="ECO:0000313" key="2">
    <source>
        <dbReference type="EMBL" id="TNY33088.1"/>
    </source>
</evidence>
<protein>
    <submittedName>
        <fullName evidence="2">Uncharacterized protein</fullName>
    </submittedName>
</protein>
<feature type="chain" id="PRO_5022932893" evidence="1">
    <location>
        <begin position="20"/>
        <end position="163"/>
    </location>
</feature>
<comment type="caution">
    <text evidence="2">The sequence shown here is derived from an EMBL/GenBank/DDBJ whole genome shotgun (WGS) entry which is preliminary data.</text>
</comment>
<gene>
    <name evidence="2" type="ORF">FHY64_07350</name>
</gene>
<evidence type="ECO:0000313" key="3">
    <source>
        <dbReference type="Proteomes" id="UP000314011"/>
    </source>
</evidence>
<keyword evidence="3" id="KW-1185">Reference proteome</keyword>
<proteinExistence type="predicted"/>
<dbReference type="AlphaFoldDB" id="A0A5C5GEE6"/>
<organism evidence="2 3">
    <name type="scientific">Pelagovum pacificum</name>
    <dbReference type="NCBI Taxonomy" id="2588711"/>
    <lineage>
        <taxon>Bacteria</taxon>
        <taxon>Pseudomonadati</taxon>
        <taxon>Pseudomonadota</taxon>
        <taxon>Alphaproteobacteria</taxon>
        <taxon>Rhodobacterales</taxon>
        <taxon>Paracoccaceae</taxon>
        <taxon>Pelagovum</taxon>
    </lineage>
</organism>
<sequence>MRSIISTSIAGLLCVTAAAAETPAGCYVREYDDVHIKSHPAQTVKWIRIGFDLLPDYSETNAYVIAQFLDRGRAAEDGVGGMTLDQSAICWEYEGTWSCGVECDGGSFDITRIDRDILEIRTGHFSIGDTEGCGGSTTLAEGEYDEPTTYRLYRASDGACRMQ</sequence>
<dbReference type="RefSeq" id="WP_140193771.1">
    <property type="nucleotide sequence ID" value="NZ_CP065915.1"/>
</dbReference>